<evidence type="ECO:0000313" key="3">
    <source>
        <dbReference type="EMBL" id="CDW56405.1"/>
    </source>
</evidence>
<keyword evidence="1" id="KW-0378">Hydrolase</keyword>
<dbReference type="InterPro" id="IPR029058">
    <property type="entry name" value="AB_hydrolase_fold"/>
</dbReference>
<dbReference type="InterPro" id="IPR000073">
    <property type="entry name" value="AB_hydrolase_1"/>
</dbReference>
<dbReference type="InterPro" id="IPR050300">
    <property type="entry name" value="GDXG_lipolytic_enzyme"/>
</dbReference>
<keyword evidence="4" id="KW-1185">Reference proteome</keyword>
<proteinExistence type="predicted"/>
<dbReference type="Pfam" id="PF00561">
    <property type="entry name" value="Abhydrolase_1"/>
    <property type="match status" value="1"/>
</dbReference>
<dbReference type="AlphaFoldDB" id="A0A077ZCR2"/>
<dbReference type="SUPFAM" id="SSF53474">
    <property type="entry name" value="alpha/beta-Hydrolases"/>
    <property type="match status" value="1"/>
</dbReference>
<evidence type="ECO:0000259" key="2">
    <source>
        <dbReference type="Pfam" id="PF00561"/>
    </source>
</evidence>
<dbReference type="GO" id="GO:0016787">
    <property type="term" value="F:hydrolase activity"/>
    <property type="evidence" value="ECO:0007669"/>
    <property type="project" value="UniProtKB-KW"/>
</dbReference>
<dbReference type="STRING" id="36087.A0A077ZCR2"/>
<dbReference type="PANTHER" id="PTHR48081:SF33">
    <property type="entry name" value="KYNURENINE FORMAMIDASE"/>
    <property type="match status" value="1"/>
</dbReference>
<dbReference type="OrthoDB" id="433474at2759"/>
<gene>
    <name evidence="3" type="ORF">TTRE_0000468301</name>
</gene>
<dbReference type="PANTHER" id="PTHR48081">
    <property type="entry name" value="AB HYDROLASE SUPERFAMILY PROTEIN C4A8.06C"/>
    <property type="match status" value="1"/>
</dbReference>
<evidence type="ECO:0000256" key="1">
    <source>
        <dbReference type="ARBA" id="ARBA00022801"/>
    </source>
</evidence>
<reference evidence="3" key="2">
    <citation type="submission" date="2014-03" db="EMBL/GenBank/DDBJ databases">
        <title>The whipworm genome and dual-species transcriptomics of an intimate host-pathogen interaction.</title>
        <authorList>
            <person name="Foth B.J."/>
            <person name="Tsai I.J."/>
            <person name="Reid A.J."/>
            <person name="Bancroft A.J."/>
            <person name="Nichol S."/>
            <person name="Tracey A."/>
            <person name="Holroyd N."/>
            <person name="Cotton J.A."/>
            <person name="Stanley E.J."/>
            <person name="Zarowiecki M."/>
            <person name="Liu J.Z."/>
            <person name="Huckvale T."/>
            <person name="Cooper P.J."/>
            <person name="Grencis R.K."/>
            <person name="Berriman M."/>
        </authorList>
    </citation>
    <scope>NUCLEOTIDE SEQUENCE [LARGE SCALE GENOMIC DNA]</scope>
</reference>
<protein>
    <submittedName>
        <fullName evidence="3">Esterase</fullName>
    </submittedName>
</protein>
<organism evidence="3 4">
    <name type="scientific">Trichuris trichiura</name>
    <name type="common">Whipworm</name>
    <name type="synonym">Trichocephalus trichiurus</name>
    <dbReference type="NCBI Taxonomy" id="36087"/>
    <lineage>
        <taxon>Eukaryota</taxon>
        <taxon>Metazoa</taxon>
        <taxon>Ecdysozoa</taxon>
        <taxon>Nematoda</taxon>
        <taxon>Enoplea</taxon>
        <taxon>Dorylaimia</taxon>
        <taxon>Trichinellida</taxon>
        <taxon>Trichuridae</taxon>
        <taxon>Trichuris</taxon>
    </lineage>
</organism>
<name>A0A077ZCR2_TRITR</name>
<dbReference type="Proteomes" id="UP000030665">
    <property type="component" value="Unassembled WGS sequence"/>
</dbReference>
<dbReference type="Gene3D" id="3.40.50.1820">
    <property type="entry name" value="alpha/beta hydrolase"/>
    <property type="match status" value="1"/>
</dbReference>
<evidence type="ECO:0000313" key="4">
    <source>
        <dbReference type="Proteomes" id="UP000030665"/>
    </source>
</evidence>
<accession>A0A077ZCR2</accession>
<dbReference type="EMBL" id="HG806036">
    <property type="protein sequence ID" value="CDW56405.1"/>
    <property type="molecule type" value="Genomic_DNA"/>
</dbReference>
<reference evidence="3" key="1">
    <citation type="submission" date="2014-01" db="EMBL/GenBank/DDBJ databases">
        <authorList>
            <person name="Aslett M."/>
        </authorList>
    </citation>
    <scope>NUCLEOTIDE SEQUENCE</scope>
</reference>
<feature type="domain" description="AB hydrolase-1" evidence="2">
    <location>
        <begin position="202"/>
        <end position="253"/>
    </location>
</feature>
<sequence length="370" mass="41462">MFVNCREKCFRPKSAMDIEVKISSDSGENVSSLRKPAAPSGCPQTVESTIDSLECIRKHVDTYLTKIIDAGNCCRHGLSPLECSYSASHWTARPLHPEQVLHEFSCWLEEPLPSGLNVNHGKIVYGKRSSLQHVEYWYPTNSSAQPIICMLAFVHGGYWQEVAHSFNGNTIASFLSQSIAFSMLHYPAVADFSLSEQIEGVAAAVKVLDQLCQRLDISTLVLMGHSAGAQLICMSFEKYQPSRLRSVILLSGVYFLRPLVDTYIGRPIRLTNEVADQCSPILRQEVLTVLRRIPFIILAVGGQESDAFQKNTISMADLLRDGRRQQQPEVFCLTTRQFDHFSLVQSLEHCDSPLRLMLSGILTRLLDRDV</sequence>